<evidence type="ECO:0000256" key="3">
    <source>
        <dbReference type="ARBA" id="ARBA00023125"/>
    </source>
</evidence>
<dbReference type="EMBL" id="BPQH01000034">
    <property type="protein sequence ID" value="GJD53665.1"/>
    <property type="molecule type" value="Genomic_DNA"/>
</dbReference>
<dbReference type="InterPro" id="IPR036388">
    <property type="entry name" value="WH-like_DNA-bd_sf"/>
</dbReference>
<reference evidence="7" key="1">
    <citation type="journal article" date="2021" name="Front. Microbiol.">
        <title>Comprehensive Comparative Genomics and Phenotyping of Methylobacterium Species.</title>
        <authorList>
            <person name="Alessa O."/>
            <person name="Ogura Y."/>
            <person name="Fujitani Y."/>
            <person name="Takami H."/>
            <person name="Hayashi T."/>
            <person name="Sahin N."/>
            <person name="Tani A."/>
        </authorList>
    </citation>
    <scope>NUCLEOTIDE SEQUENCE</scope>
    <source>
        <strain evidence="7">KCTC 52305</strain>
    </source>
</reference>
<dbReference type="Proteomes" id="UP001055167">
    <property type="component" value="Unassembled WGS sequence"/>
</dbReference>
<dbReference type="SUPFAM" id="SSF46785">
    <property type="entry name" value="Winged helix' DNA-binding domain"/>
    <property type="match status" value="1"/>
</dbReference>
<reference evidence="7" key="2">
    <citation type="submission" date="2021-08" db="EMBL/GenBank/DDBJ databases">
        <authorList>
            <person name="Tani A."/>
            <person name="Ola A."/>
            <person name="Ogura Y."/>
            <person name="Katsura K."/>
            <person name="Hayashi T."/>
        </authorList>
    </citation>
    <scope>NUCLEOTIDE SEQUENCE</scope>
    <source>
        <strain evidence="7">KCTC 52305</strain>
    </source>
</reference>
<dbReference type="Gene3D" id="1.10.10.10">
    <property type="entry name" value="Winged helix-like DNA-binding domain superfamily/Winged helix DNA-binding domain"/>
    <property type="match status" value="1"/>
</dbReference>
<proteinExistence type="inferred from homology"/>
<comment type="similarity">
    <text evidence="1">Belongs to the LysR transcriptional regulatory family.</text>
</comment>
<dbReference type="RefSeq" id="WP_128560775.1">
    <property type="nucleotide sequence ID" value="NZ_BPQH01000034.1"/>
</dbReference>
<dbReference type="Gene3D" id="3.40.190.10">
    <property type="entry name" value="Periplasmic binding protein-like II"/>
    <property type="match status" value="2"/>
</dbReference>
<feature type="domain" description="HTH lysR-type" evidence="6">
    <location>
        <begin position="1"/>
        <end position="58"/>
    </location>
</feature>
<evidence type="ECO:0000259" key="6">
    <source>
        <dbReference type="PROSITE" id="PS50931"/>
    </source>
</evidence>
<evidence type="ECO:0000256" key="4">
    <source>
        <dbReference type="ARBA" id="ARBA00023159"/>
    </source>
</evidence>
<evidence type="ECO:0000256" key="2">
    <source>
        <dbReference type="ARBA" id="ARBA00023015"/>
    </source>
</evidence>
<dbReference type="Pfam" id="PF00126">
    <property type="entry name" value="HTH_1"/>
    <property type="match status" value="1"/>
</dbReference>
<keyword evidence="5" id="KW-0804">Transcription</keyword>
<comment type="caution">
    <text evidence="7">The sequence shown here is derived from an EMBL/GenBank/DDBJ whole genome shotgun (WGS) entry which is preliminary data.</text>
</comment>
<evidence type="ECO:0000313" key="7">
    <source>
        <dbReference type="EMBL" id="GJD53665.1"/>
    </source>
</evidence>
<name>A0ABQ4R9W2_9HYPH</name>
<dbReference type="CDD" id="cd08433">
    <property type="entry name" value="PBP2_Nac"/>
    <property type="match status" value="1"/>
</dbReference>
<dbReference type="InterPro" id="IPR000847">
    <property type="entry name" value="LysR_HTH_N"/>
</dbReference>
<sequence length="309" mass="33621">MDLRQLRTFHAVAELGSLSKASDRLRVAQPALSRQIRLLEHELKTELFVRNGRGMALTSAGLLLRERTAGIVRQIEQVRDDLQSLDGRPAGAVVLGIVPTVSNVLSARVARRAVQELPQVALRIVESYGGHLVDWLHRGDTDLAIIYGPAVDWHLAVETLGRDDLVAVGPKGSGLGRREAVDLAWLMSRSLALPSHSHGLRNLVEKAAARKGIPVNVVVEADSFHVLTSIVEEGIAYTILPPSAIRTELAQGRLETAPLSYPGISRELLLASPTSRAPSVATEAIARLIRSEIAALVRDGLWSFRIEDR</sequence>
<dbReference type="Pfam" id="PF03466">
    <property type="entry name" value="LysR_substrate"/>
    <property type="match status" value="1"/>
</dbReference>
<dbReference type="PANTHER" id="PTHR30293">
    <property type="entry name" value="TRANSCRIPTIONAL REGULATORY PROTEIN NAC-RELATED"/>
    <property type="match status" value="1"/>
</dbReference>
<accession>A0ABQ4R9W2</accession>
<keyword evidence="3" id="KW-0238">DNA-binding</keyword>
<dbReference type="InterPro" id="IPR036390">
    <property type="entry name" value="WH_DNA-bd_sf"/>
</dbReference>
<keyword evidence="2" id="KW-0805">Transcription regulation</keyword>
<dbReference type="SUPFAM" id="SSF53850">
    <property type="entry name" value="Periplasmic binding protein-like II"/>
    <property type="match status" value="1"/>
</dbReference>
<dbReference type="PROSITE" id="PS50931">
    <property type="entry name" value="HTH_LYSR"/>
    <property type="match status" value="1"/>
</dbReference>
<dbReference type="PRINTS" id="PR00039">
    <property type="entry name" value="HTHLYSR"/>
</dbReference>
<gene>
    <name evidence="7" type="primary">gltC_2</name>
    <name evidence="7" type="ORF">OPKNFCMD_6442</name>
</gene>
<keyword evidence="4" id="KW-0010">Activator</keyword>
<protein>
    <submittedName>
        <fullName evidence="7">HTH-type transcriptional regulator GltC</fullName>
    </submittedName>
</protein>
<evidence type="ECO:0000313" key="8">
    <source>
        <dbReference type="Proteomes" id="UP001055167"/>
    </source>
</evidence>
<organism evidence="7 8">
    <name type="scientific">Methylobacterium crusticola</name>
    <dbReference type="NCBI Taxonomy" id="1697972"/>
    <lineage>
        <taxon>Bacteria</taxon>
        <taxon>Pseudomonadati</taxon>
        <taxon>Pseudomonadota</taxon>
        <taxon>Alphaproteobacteria</taxon>
        <taxon>Hyphomicrobiales</taxon>
        <taxon>Methylobacteriaceae</taxon>
        <taxon>Methylobacterium</taxon>
    </lineage>
</organism>
<evidence type="ECO:0000256" key="1">
    <source>
        <dbReference type="ARBA" id="ARBA00009437"/>
    </source>
</evidence>
<keyword evidence="8" id="KW-1185">Reference proteome</keyword>
<dbReference type="PANTHER" id="PTHR30293:SF0">
    <property type="entry name" value="NITROGEN ASSIMILATION REGULATORY PROTEIN NAC"/>
    <property type="match status" value="1"/>
</dbReference>
<evidence type="ECO:0000256" key="5">
    <source>
        <dbReference type="ARBA" id="ARBA00023163"/>
    </source>
</evidence>
<dbReference type="InterPro" id="IPR005119">
    <property type="entry name" value="LysR_subst-bd"/>
</dbReference>